<dbReference type="Proteomes" id="UP001311915">
    <property type="component" value="Unassembled WGS sequence"/>
</dbReference>
<comment type="caution">
    <text evidence="2">The sequence shown here is derived from an EMBL/GenBank/DDBJ whole genome shotgun (WGS) entry which is preliminary data.</text>
</comment>
<sequence>MDNLKNLPNHKAFDKQSSSNLSNDDVLMTSLVQKEETERLTNLDCHEVVVVLHQEVDKVKEGENKVFAHLNKSNELDSEFSESVGKECSEPSKFDKLSSPNVSIDILHLMSPLFQEVNNTSFANLELQNIVHEDKVHREINDHVIVTLATEKSMIM</sequence>
<proteinExistence type="predicted"/>
<gene>
    <name evidence="2" type="ORF">R3W88_029702</name>
</gene>
<protein>
    <submittedName>
        <fullName evidence="2">Uncharacterized protein</fullName>
    </submittedName>
</protein>
<evidence type="ECO:0000313" key="3">
    <source>
        <dbReference type="Proteomes" id="UP001311915"/>
    </source>
</evidence>
<feature type="region of interest" description="Disordered" evidence="1">
    <location>
        <begin position="1"/>
        <end position="20"/>
    </location>
</feature>
<evidence type="ECO:0000313" key="2">
    <source>
        <dbReference type="EMBL" id="KAK4708777.1"/>
    </source>
</evidence>
<dbReference type="EMBL" id="JAWPEI010000012">
    <property type="protein sequence ID" value="KAK4708777.1"/>
    <property type="molecule type" value="Genomic_DNA"/>
</dbReference>
<reference evidence="2 3" key="1">
    <citation type="submission" date="2023-10" db="EMBL/GenBank/DDBJ databases">
        <title>Genome-Wide Identification Analysis in wild type Solanum Pinnatisectum Reveals Some Genes Defensing Phytophthora Infestans.</title>
        <authorList>
            <person name="Sun C."/>
        </authorList>
    </citation>
    <scope>NUCLEOTIDE SEQUENCE [LARGE SCALE GENOMIC DNA]</scope>
    <source>
        <strain evidence="2">LQN</strain>
        <tissue evidence="2">Leaf</tissue>
    </source>
</reference>
<name>A0AAV9K9L3_9SOLN</name>
<keyword evidence="3" id="KW-1185">Reference proteome</keyword>
<evidence type="ECO:0000256" key="1">
    <source>
        <dbReference type="SAM" id="MobiDB-lite"/>
    </source>
</evidence>
<accession>A0AAV9K9L3</accession>
<organism evidence="2 3">
    <name type="scientific">Solanum pinnatisectum</name>
    <name type="common">tansyleaf nightshade</name>
    <dbReference type="NCBI Taxonomy" id="50273"/>
    <lineage>
        <taxon>Eukaryota</taxon>
        <taxon>Viridiplantae</taxon>
        <taxon>Streptophyta</taxon>
        <taxon>Embryophyta</taxon>
        <taxon>Tracheophyta</taxon>
        <taxon>Spermatophyta</taxon>
        <taxon>Magnoliopsida</taxon>
        <taxon>eudicotyledons</taxon>
        <taxon>Gunneridae</taxon>
        <taxon>Pentapetalae</taxon>
        <taxon>asterids</taxon>
        <taxon>lamiids</taxon>
        <taxon>Solanales</taxon>
        <taxon>Solanaceae</taxon>
        <taxon>Solanoideae</taxon>
        <taxon>Solaneae</taxon>
        <taxon>Solanum</taxon>
    </lineage>
</organism>
<dbReference type="AlphaFoldDB" id="A0AAV9K9L3"/>